<proteinExistence type="predicted"/>
<dbReference type="RefSeq" id="WP_015650075.1">
    <property type="nucleotide sequence ID" value="NC_020506.1"/>
</dbReference>
<feature type="transmembrane region" description="Helical" evidence="6">
    <location>
        <begin position="189"/>
        <end position="208"/>
    </location>
</feature>
<protein>
    <recommendedName>
        <fullName evidence="9">Threonine efflux protein</fullName>
    </recommendedName>
</protein>
<dbReference type="STRING" id="1121353.H924_00810"/>
<keyword evidence="2" id="KW-1003">Cell membrane</keyword>
<comment type="subcellular location">
    <subcellularLocation>
        <location evidence="1">Cell membrane</location>
        <topology evidence="1">Multi-pass membrane protein</topology>
    </subcellularLocation>
</comment>
<organism evidence="7 8">
    <name type="scientific">Corynebacterium callunae DSM 20147</name>
    <dbReference type="NCBI Taxonomy" id="1121353"/>
    <lineage>
        <taxon>Bacteria</taxon>
        <taxon>Bacillati</taxon>
        <taxon>Actinomycetota</taxon>
        <taxon>Actinomycetes</taxon>
        <taxon>Mycobacteriales</taxon>
        <taxon>Corynebacteriaceae</taxon>
        <taxon>Corynebacterium</taxon>
    </lineage>
</organism>
<dbReference type="PANTHER" id="PTHR30086:SF20">
    <property type="entry name" value="ARGININE EXPORTER PROTEIN ARGO-RELATED"/>
    <property type="match status" value="1"/>
</dbReference>
<dbReference type="GO" id="GO:0015171">
    <property type="term" value="F:amino acid transmembrane transporter activity"/>
    <property type="evidence" value="ECO:0007669"/>
    <property type="project" value="TreeGrafter"/>
</dbReference>
<keyword evidence="5 6" id="KW-0472">Membrane</keyword>
<feature type="transmembrane region" description="Helical" evidence="6">
    <location>
        <begin position="154"/>
        <end position="177"/>
    </location>
</feature>
<name>M1UCM7_9CORY</name>
<feature type="transmembrane region" description="Helical" evidence="6">
    <location>
        <begin position="37"/>
        <end position="62"/>
    </location>
</feature>
<evidence type="ECO:0000256" key="5">
    <source>
        <dbReference type="ARBA" id="ARBA00023136"/>
    </source>
</evidence>
<dbReference type="HOGENOM" id="CLU_079569_0_1_11"/>
<feature type="transmembrane region" description="Helical" evidence="6">
    <location>
        <begin position="69"/>
        <end position="87"/>
    </location>
</feature>
<evidence type="ECO:0000256" key="2">
    <source>
        <dbReference type="ARBA" id="ARBA00022475"/>
    </source>
</evidence>
<evidence type="ECO:0000256" key="6">
    <source>
        <dbReference type="SAM" id="Phobius"/>
    </source>
</evidence>
<dbReference type="PATRIC" id="fig|1121353.3.peg.172"/>
<reference evidence="7 8" key="1">
    <citation type="submission" date="2013-02" db="EMBL/GenBank/DDBJ databases">
        <title>The complete genome sequence of Corynebacterium callunae DSM 20147.</title>
        <authorList>
            <person name="Ruckert C."/>
            <person name="Albersmeier A."/>
            <person name="Kalinowski J."/>
        </authorList>
    </citation>
    <scope>NUCLEOTIDE SEQUENCE [LARGE SCALE GENOMIC DNA]</scope>
    <source>
        <strain evidence="7 8">DSM 20147</strain>
    </source>
</reference>
<dbReference type="InterPro" id="IPR001123">
    <property type="entry name" value="LeuE-type"/>
</dbReference>
<evidence type="ECO:0000256" key="3">
    <source>
        <dbReference type="ARBA" id="ARBA00022692"/>
    </source>
</evidence>
<sequence length="220" mass="23513">MTIAQFLALFLIWVAAIASPGPDLFQIIRRGSKSRSAGIWTALGIMVGNTIWIVGSLLGLSALISSQPLVLNALQLVGGAYLTWMGYGAVRSWWRSRGSIPVTAAATPIAQDEALGMWAALRTGIATNLSNPKAVLFFGSVFAQFIRPDMGFGWSFFIAAFLIFTGVLWFVGFAILVRKLAAGITRYSALIDLFTGVIFIGLGMFMIVEGVMGIGVKALG</sequence>
<dbReference type="GO" id="GO:0005886">
    <property type="term" value="C:plasma membrane"/>
    <property type="evidence" value="ECO:0007669"/>
    <property type="project" value="UniProtKB-SubCell"/>
</dbReference>
<dbReference type="PIRSF" id="PIRSF006324">
    <property type="entry name" value="LeuE"/>
    <property type="match status" value="1"/>
</dbReference>
<dbReference type="Pfam" id="PF01810">
    <property type="entry name" value="LysE"/>
    <property type="match status" value="1"/>
</dbReference>
<evidence type="ECO:0000313" key="8">
    <source>
        <dbReference type="Proteomes" id="UP000011760"/>
    </source>
</evidence>
<dbReference type="Proteomes" id="UP000011760">
    <property type="component" value="Chromosome"/>
</dbReference>
<dbReference type="AlphaFoldDB" id="M1UCM7"/>
<gene>
    <name evidence="7" type="ORF">H924_00810</name>
</gene>
<evidence type="ECO:0008006" key="9">
    <source>
        <dbReference type="Google" id="ProtNLM"/>
    </source>
</evidence>
<keyword evidence="3 6" id="KW-0812">Transmembrane</keyword>
<dbReference type="KEGG" id="ccn:H924_00810"/>
<evidence type="ECO:0000256" key="4">
    <source>
        <dbReference type="ARBA" id="ARBA00022989"/>
    </source>
</evidence>
<keyword evidence="4 6" id="KW-1133">Transmembrane helix</keyword>
<evidence type="ECO:0000256" key="1">
    <source>
        <dbReference type="ARBA" id="ARBA00004651"/>
    </source>
</evidence>
<dbReference type="OrthoDB" id="9784202at2"/>
<dbReference type="PANTHER" id="PTHR30086">
    <property type="entry name" value="ARGININE EXPORTER PROTEIN ARGO"/>
    <property type="match status" value="1"/>
</dbReference>
<keyword evidence="8" id="KW-1185">Reference proteome</keyword>
<dbReference type="EMBL" id="CP004354">
    <property type="protein sequence ID" value="AGG65620.1"/>
    <property type="molecule type" value="Genomic_DNA"/>
</dbReference>
<accession>M1UCM7</accession>
<evidence type="ECO:0000313" key="7">
    <source>
        <dbReference type="EMBL" id="AGG65620.1"/>
    </source>
</evidence>
<dbReference type="eggNOG" id="COG1280">
    <property type="taxonomic scope" value="Bacteria"/>
</dbReference>